<dbReference type="Pfam" id="PF01297">
    <property type="entry name" value="ZnuA"/>
    <property type="match status" value="1"/>
</dbReference>
<protein>
    <submittedName>
        <fullName evidence="2">Zinc ABC transporter substrate-binding protein</fullName>
    </submittedName>
</protein>
<dbReference type="eggNOG" id="COG0803">
    <property type="taxonomic scope" value="Bacteria"/>
</dbReference>
<sequence length="304" mass="33543">MRTLSKLLLTSALVFPVSSHAALTVFACEPEWAALAEEIAPGATTYTATTARQDPHHIQARPGLISKMRKADIVVCSGAELETGWLPVLQMKSANPNVQSRNKGLFFAADQVDTIGKLEKVDPTMGDVHPEGNPHLHLDPYRMVEIAQALAERMAKLDPENRDTYLANAKKFSESWETNIKRWEKEAAPLKGKNLVTYHSNFDYLLQWLSVNVVGDLEPKPGLPPSTQHLASLLNLSKKTHIDAIVYASYQDKKGADWLSQKAGVPAIELPMSVGGSAQSNNLISLYNDLIKKLLEVTRRPENS</sequence>
<dbReference type="PRINTS" id="PR00691">
    <property type="entry name" value="ADHESINB"/>
</dbReference>
<dbReference type="InterPro" id="IPR050492">
    <property type="entry name" value="Bact_metal-bind_prot9"/>
</dbReference>
<reference evidence="2 3" key="1">
    <citation type="submission" date="2014-06" db="EMBL/GenBank/DDBJ databases">
        <title>Whole Genome Sequences of Three Symbiotic Endozoicomonas Bacteria.</title>
        <authorList>
            <person name="Neave M.J."/>
            <person name="Apprill A."/>
            <person name="Voolstra C.R."/>
        </authorList>
    </citation>
    <scope>NUCLEOTIDE SEQUENCE [LARGE SCALE GENOMIC DNA]</scope>
    <source>
        <strain evidence="2 3">DSM 25634</strain>
    </source>
</reference>
<feature type="signal peptide" evidence="1">
    <location>
        <begin position="1"/>
        <end position="21"/>
    </location>
</feature>
<keyword evidence="3" id="KW-1185">Reference proteome</keyword>
<evidence type="ECO:0000313" key="3">
    <source>
        <dbReference type="Proteomes" id="UP000028073"/>
    </source>
</evidence>
<dbReference type="GO" id="GO:0030001">
    <property type="term" value="P:metal ion transport"/>
    <property type="evidence" value="ECO:0007669"/>
    <property type="project" value="InterPro"/>
</dbReference>
<dbReference type="EMBL" id="JOKH01000012">
    <property type="protein sequence ID" value="KEQ11771.1"/>
    <property type="molecule type" value="Genomic_DNA"/>
</dbReference>
<dbReference type="RefSeq" id="WP_034843095.1">
    <property type="nucleotide sequence ID" value="NZ_JOKH01000012.1"/>
</dbReference>
<proteinExistence type="predicted"/>
<dbReference type="PANTHER" id="PTHR42953">
    <property type="entry name" value="HIGH-AFFINITY ZINC UPTAKE SYSTEM PROTEIN ZNUA-RELATED"/>
    <property type="match status" value="1"/>
</dbReference>
<keyword evidence="1" id="KW-0732">Signal</keyword>
<dbReference type="Gene3D" id="3.40.50.1980">
    <property type="entry name" value="Nitrogenase molybdenum iron protein domain"/>
    <property type="match status" value="2"/>
</dbReference>
<dbReference type="PANTHER" id="PTHR42953:SF2">
    <property type="entry name" value="ADHESION PROTEIN"/>
    <property type="match status" value="1"/>
</dbReference>
<dbReference type="AlphaFoldDB" id="A0A081MZZ8"/>
<dbReference type="InterPro" id="IPR006127">
    <property type="entry name" value="ZnuA-like"/>
</dbReference>
<organism evidence="2 3">
    <name type="scientific">Endozoicomonas numazuensis</name>
    <dbReference type="NCBI Taxonomy" id="1137799"/>
    <lineage>
        <taxon>Bacteria</taxon>
        <taxon>Pseudomonadati</taxon>
        <taxon>Pseudomonadota</taxon>
        <taxon>Gammaproteobacteria</taxon>
        <taxon>Oceanospirillales</taxon>
        <taxon>Endozoicomonadaceae</taxon>
        <taxon>Endozoicomonas</taxon>
    </lineage>
</organism>
<gene>
    <name evidence="2" type="ORF">GZ78_28375</name>
</gene>
<accession>A0A081MZZ8</accession>
<dbReference type="InterPro" id="IPR006129">
    <property type="entry name" value="AdhesinB"/>
</dbReference>
<name>A0A081MZZ8_9GAMM</name>
<dbReference type="OrthoDB" id="9810636at2"/>
<feature type="chain" id="PRO_5001760501" evidence="1">
    <location>
        <begin position="22"/>
        <end position="304"/>
    </location>
</feature>
<dbReference type="CDD" id="cd01145">
    <property type="entry name" value="TroA_c"/>
    <property type="match status" value="1"/>
</dbReference>
<dbReference type="Proteomes" id="UP000028073">
    <property type="component" value="Unassembled WGS sequence"/>
</dbReference>
<dbReference type="STRING" id="1137799.GZ78_28375"/>
<evidence type="ECO:0000313" key="2">
    <source>
        <dbReference type="EMBL" id="KEQ11771.1"/>
    </source>
</evidence>
<dbReference type="SUPFAM" id="SSF53807">
    <property type="entry name" value="Helical backbone' metal receptor"/>
    <property type="match status" value="1"/>
</dbReference>
<dbReference type="GO" id="GO:0007155">
    <property type="term" value="P:cell adhesion"/>
    <property type="evidence" value="ECO:0007669"/>
    <property type="project" value="InterPro"/>
</dbReference>
<dbReference type="PROSITE" id="PS51257">
    <property type="entry name" value="PROKAR_LIPOPROTEIN"/>
    <property type="match status" value="1"/>
</dbReference>
<evidence type="ECO:0000256" key="1">
    <source>
        <dbReference type="SAM" id="SignalP"/>
    </source>
</evidence>
<dbReference type="GO" id="GO:0046872">
    <property type="term" value="F:metal ion binding"/>
    <property type="evidence" value="ECO:0007669"/>
    <property type="project" value="InterPro"/>
</dbReference>
<comment type="caution">
    <text evidence="2">The sequence shown here is derived from an EMBL/GenBank/DDBJ whole genome shotgun (WGS) entry which is preliminary data.</text>
</comment>